<dbReference type="InterPro" id="IPR014756">
    <property type="entry name" value="Ig_E-set"/>
</dbReference>
<dbReference type="InterPro" id="IPR050827">
    <property type="entry name" value="CRP1_MDG1_kinase"/>
</dbReference>
<evidence type="ECO:0000313" key="4">
    <source>
        <dbReference type="Proteomes" id="UP000053647"/>
    </source>
</evidence>
<organism evidence="3 4">
    <name type="scientific">Paxillus involutus ATCC 200175</name>
    <dbReference type="NCBI Taxonomy" id="664439"/>
    <lineage>
        <taxon>Eukaryota</taxon>
        <taxon>Fungi</taxon>
        <taxon>Dikarya</taxon>
        <taxon>Basidiomycota</taxon>
        <taxon>Agaricomycotina</taxon>
        <taxon>Agaricomycetes</taxon>
        <taxon>Agaricomycetidae</taxon>
        <taxon>Boletales</taxon>
        <taxon>Paxilineae</taxon>
        <taxon>Paxillaceae</taxon>
        <taxon>Paxillus</taxon>
    </lineage>
</organism>
<dbReference type="Pfam" id="PF16561">
    <property type="entry name" value="AMPK1_CBM"/>
    <property type="match status" value="3"/>
</dbReference>
<evidence type="ECO:0000313" key="3">
    <source>
        <dbReference type="EMBL" id="KIJ09093.1"/>
    </source>
</evidence>
<dbReference type="SUPFAM" id="SSF81296">
    <property type="entry name" value="E set domains"/>
    <property type="match status" value="3"/>
</dbReference>
<dbReference type="PANTHER" id="PTHR10343">
    <property type="entry name" value="5'-AMP-ACTIVATED PROTEIN KINASE , BETA SUBUNIT"/>
    <property type="match status" value="1"/>
</dbReference>
<dbReference type="Gene3D" id="2.60.40.10">
    <property type="entry name" value="Immunoglobulins"/>
    <property type="match status" value="3"/>
</dbReference>
<comment type="similarity">
    <text evidence="1">Belongs to the CRP1/MDG1 family.</text>
</comment>
<feature type="domain" description="AMP-activated protein kinase glycogen-binding" evidence="2">
    <location>
        <begin position="194"/>
        <end position="273"/>
    </location>
</feature>
<dbReference type="GO" id="GO:0005634">
    <property type="term" value="C:nucleus"/>
    <property type="evidence" value="ECO:0007669"/>
    <property type="project" value="TreeGrafter"/>
</dbReference>
<dbReference type="OrthoDB" id="5873279at2759"/>
<reference evidence="3 4" key="1">
    <citation type="submission" date="2014-06" db="EMBL/GenBank/DDBJ databases">
        <authorList>
            <consortium name="DOE Joint Genome Institute"/>
            <person name="Kuo A."/>
            <person name="Kohler A."/>
            <person name="Nagy L.G."/>
            <person name="Floudas D."/>
            <person name="Copeland A."/>
            <person name="Barry K.W."/>
            <person name="Cichocki N."/>
            <person name="Veneault-Fourrey C."/>
            <person name="LaButti K."/>
            <person name="Lindquist E.A."/>
            <person name="Lipzen A."/>
            <person name="Lundell T."/>
            <person name="Morin E."/>
            <person name="Murat C."/>
            <person name="Sun H."/>
            <person name="Tunlid A."/>
            <person name="Henrissat B."/>
            <person name="Grigoriev I.V."/>
            <person name="Hibbett D.S."/>
            <person name="Martin F."/>
            <person name="Nordberg H.P."/>
            <person name="Cantor M.N."/>
            <person name="Hua S.X."/>
        </authorList>
    </citation>
    <scope>NUCLEOTIDE SEQUENCE [LARGE SCALE GENOMIC DNA]</scope>
    <source>
        <strain evidence="3 4">ATCC 200175</strain>
    </source>
</reference>
<protein>
    <submittedName>
        <fullName evidence="3">Carbohydrate-binding module family 48 protein</fullName>
    </submittedName>
</protein>
<reference evidence="4" key="2">
    <citation type="submission" date="2015-01" db="EMBL/GenBank/DDBJ databases">
        <title>Evolutionary Origins and Diversification of the Mycorrhizal Mutualists.</title>
        <authorList>
            <consortium name="DOE Joint Genome Institute"/>
            <consortium name="Mycorrhizal Genomics Consortium"/>
            <person name="Kohler A."/>
            <person name="Kuo A."/>
            <person name="Nagy L.G."/>
            <person name="Floudas D."/>
            <person name="Copeland A."/>
            <person name="Barry K.W."/>
            <person name="Cichocki N."/>
            <person name="Veneault-Fourrey C."/>
            <person name="LaButti K."/>
            <person name="Lindquist E.A."/>
            <person name="Lipzen A."/>
            <person name="Lundell T."/>
            <person name="Morin E."/>
            <person name="Murat C."/>
            <person name="Riley R."/>
            <person name="Ohm R."/>
            <person name="Sun H."/>
            <person name="Tunlid A."/>
            <person name="Henrissat B."/>
            <person name="Grigoriev I.V."/>
            <person name="Hibbett D.S."/>
            <person name="Martin F."/>
        </authorList>
    </citation>
    <scope>NUCLEOTIDE SEQUENCE [LARGE SCALE GENOMIC DNA]</scope>
    <source>
        <strain evidence="4">ATCC 200175</strain>
    </source>
</reference>
<dbReference type="CDD" id="cd02859">
    <property type="entry name" value="E_set_AMPKbeta_like_N"/>
    <property type="match status" value="3"/>
</dbReference>
<keyword evidence="4" id="KW-1185">Reference proteome</keyword>
<dbReference type="GO" id="GO:0031588">
    <property type="term" value="C:nucleotide-activated protein kinase complex"/>
    <property type="evidence" value="ECO:0007669"/>
    <property type="project" value="TreeGrafter"/>
</dbReference>
<proteinExistence type="inferred from homology"/>
<feature type="domain" description="AMP-activated protein kinase glycogen-binding" evidence="2">
    <location>
        <begin position="11"/>
        <end position="88"/>
    </location>
</feature>
<dbReference type="InterPro" id="IPR013783">
    <property type="entry name" value="Ig-like_fold"/>
</dbReference>
<evidence type="ECO:0000259" key="2">
    <source>
        <dbReference type="Pfam" id="PF16561"/>
    </source>
</evidence>
<dbReference type="EMBL" id="KN819508">
    <property type="protein sequence ID" value="KIJ09093.1"/>
    <property type="molecule type" value="Genomic_DNA"/>
</dbReference>
<dbReference type="InterPro" id="IPR032640">
    <property type="entry name" value="AMPK1_CBM"/>
</dbReference>
<dbReference type="GO" id="GO:0005737">
    <property type="term" value="C:cytoplasm"/>
    <property type="evidence" value="ECO:0007669"/>
    <property type="project" value="TreeGrafter"/>
</dbReference>
<dbReference type="HOGENOM" id="CLU_973511_0_0_1"/>
<dbReference type="PANTHER" id="PTHR10343:SF81">
    <property type="entry name" value="CRUCIFORM DNA-RECOGNIZING PROTEIN 1-RELATED"/>
    <property type="match status" value="1"/>
</dbReference>
<accession>A0A0C9TDM8</accession>
<dbReference type="AlphaFoldDB" id="A0A0C9TDM8"/>
<name>A0A0C9TDM8_PAXIN</name>
<dbReference type="GO" id="GO:0019901">
    <property type="term" value="F:protein kinase binding"/>
    <property type="evidence" value="ECO:0007669"/>
    <property type="project" value="TreeGrafter"/>
</dbReference>
<feature type="domain" description="AMP-activated protein kinase glycogen-binding" evidence="2">
    <location>
        <begin position="102"/>
        <end position="181"/>
    </location>
</feature>
<dbReference type="Proteomes" id="UP000053647">
    <property type="component" value="Unassembled WGS sequence"/>
</dbReference>
<sequence length="286" mass="32421">MGVTLEDLHDLEFDWPHTSPTDVIVTGTFDQWSSSVHLTKNDTGFSGTVRVPWGEKVSYKFIVDGCWLCRDDRPQEGEGNINNFLQVPVKPDPPVVTDLHDLEFDWPQTSPTDVIVTGTFDQWSSSIRLAKGDTGFYGTVKVPWDEKVSYKFIVDGCWLCRDDQPQEDDGDGNINNFLQVPVKPEPPVVHAADLHFDWPHTCPTDVIVTGTFDQWSSSIRLVKGDAGFFGIVKVPWGEKVSYKFIVDGYWLCRDDRPQEDDGDGNINNFLQVPVKRTCCPLRRLRI</sequence>
<evidence type="ECO:0000256" key="1">
    <source>
        <dbReference type="ARBA" id="ARBA00038216"/>
    </source>
</evidence>
<gene>
    <name evidence="3" type="ORF">PAXINDRAFT_17818</name>
</gene>
<dbReference type="GO" id="GO:0007165">
    <property type="term" value="P:signal transduction"/>
    <property type="evidence" value="ECO:0007669"/>
    <property type="project" value="TreeGrafter"/>
</dbReference>